<organism evidence="2 3">
    <name type="scientific">Saguinus oedipus</name>
    <name type="common">Cotton-top tamarin</name>
    <name type="synonym">Oedipomidas oedipus</name>
    <dbReference type="NCBI Taxonomy" id="9490"/>
    <lineage>
        <taxon>Eukaryota</taxon>
        <taxon>Metazoa</taxon>
        <taxon>Chordata</taxon>
        <taxon>Craniata</taxon>
        <taxon>Vertebrata</taxon>
        <taxon>Euteleostomi</taxon>
        <taxon>Mammalia</taxon>
        <taxon>Eutheria</taxon>
        <taxon>Euarchontoglires</taxon>
        <taxon>Primates</taxon>
        <taxon>Haplorrhini</taxon>
        <taxon>Platyrrhini</taxon>
        <taxon>Cebidae</taxon>
        <taxon>Callitrichinae</taxon>
        <taxon>Saguinus</taxon>
    </lineage>
</organism>
<protein>
    <submittedName>
        <fullName evidence="2">Uncharacterized protein</fullName>
    </submittedName>
</protein>
<proteinExistence type="predicted"/>
<evidence type="ECO:0000256" key="1">
    <source>
        <dbReference type="SAM" id="MobiDB-lite"/>
    </source>
</evidence>
<comment type="caution">
    <text evidence="2">The sequence shown here is derived from an EMBL/GenBank/DDBJ whole genome shotgun (WGS) entry which is preliminary data.</text>
</comment>
<keyword evidence="3" id="KW-1185">Reference proteome</keyword>
<name>A0ABQ9TKB2_SAGOE</name>
<accession>A0ABQ9TKB2</accession>
<dbReference type="Proteomes" id="UP001266305">
    <property type="component" value="Unassembled WGS sequence"/>
</dbReference>
<feature type="region of interest" description="Disordered" evidence="1">
    <location>
        <begin position="1"/>
        <end position="21"/>
    </location>
</feature>
<sequence>MSDTVLRRELEPTSVTENEHLRQQAVPPTRFLFTGAAPAGLRSKARLTWQVLWGLVLGSCLLDLPTVSTRVQDAVVTVVSQINSTRDTVKLAKPFTEKDNWKYEIKHIDMTKQLL</sequence>
<evidence type="ECO:0000313" key="2">
    <source>
        <dbReference type="EMBL" id="KAK2085202.1"/>
    </source>
</evidence>
<dbReference type="EMBL" id="JASSZA010000021">
    <property type="protein sequence ID" value="KAK2085202.1"/>
    <property type="molecule type" value="Genomic_DNA"/>
</dbReference>
<reference evidence="2 3" key="1">
    <citation type="submission" date="2023-05" db="EMBL/GenBank/DDBJ databases">
        <title>B98-5 Cell Line De Novo Hybrid Assembly: An Optical Mapping Approach.</title>
        <authorList>
            <person name="Kananen K."/>
            <person name="Auerbach J.A."/>
            <person name="Kautto E."/>
            <person name="Blachly J.S."/>
        </authorList>
    </citation>
    <scope>NUCLEOTIDE SEQUENCE [LARGE SCALE GENOMIC DNA]</scope>
    <source>
        <strain evidence="2">B95-8</strain>
        <tissue evidence="2">Cell line</tissue>
    </source>
</reference>
<evidence type="ECO:0000313" key="3">
    <source>
        <dbReference type="Proteomes" id="UP001266305"/>
    </source>
</evidence>
<gene>
    <name evidence="2" type="ORF">P7K49_036502</name>
</gene>